<keyword evidence="1" id="KW-0175">Coiled coil</keyword>
<organism evidence="2 3">
    <name type="scientific">Rhizophagus clarus</name>
    <dbReference type="NCBI Taxonomy" id="94130"/>
    <lineage>
        <taxon>Eukaryota</taxon>
        <taxon>Fungi</taxon>
        <taxon>Fungi incertae sedis</taxon>
        <taxon>Mucoromycota</taxon>
        <taxon>Glomeromycotina</taxon>
        <taxon>Glomeromycetes</taxon>
        <taxon>Glomerales</taxon>
        <taxon>Glomeraceae</taxon>
        <taxon>Rhizophagus</taxon>
    </lineage>
</organism>
<dbReference type="Gene3D" id="1.10.287.1490">
    <property type="match status" value="1"/>
</dbReference>
<reference evidence="2 3" key="1">
    <citation type="submission" date="2017-11" db="EMBL/GenBank/DDBJ databases">
        <title>The genome of Rhizophagus clarus HR1 reveals common genetic basis of auxotrophy among arbuscular mycorrhizal fungi.</title>
        <authorList>
            <person name="Kobayashi Y."/>
        </authorList>
    </citation>
    <scope>NUCLEOTIDE SEQUENCE [LARGE SCALE GENOMIC DNA]</scope>
    <source>
        <strain evidence="2 3">HR1</strain>
    </source>
</reference>
<proteinExistence type="predicted"/>
<dbReference type="Proteomes" id="UP000247702">
    <property type="component" value="Unassembled WGS sequence"/>
</dbReference>
<keyword evidence="3" id="KW-1185">Reference proteome</keyword>
<name>A0A2Z6R0R7_9GLOM</name>
<feature type="coiled-coil region" evidence="1">
    <location>
        <begin position="11"/>
        <end position="199"/>
    </location>
</feature>
<evidence type="ECO:0000313" key="2">
    <source>
        <dbReference type="EMBL" id="GBB95525.1"/>
    </source>
</evidence>
<gene>
    <name evidence="2" type="ORF">RclHR1_25540002</name>
</gene>
<evidence type="ECO:0000313" key="3">
    <source>
        <dbReference type="Proteomes" id="UP000247702"/>
    </source>
</evidence>
<dbReference type="EMBL" id="BEXD01001729">
    <property type="protein sequence ID" value="GBB95525.1"/>
    <property type="molecule type" value="Genomic_DNA"/>
</dbReference>
<evidence type="ECO:0000256" key="1">
    <source>
        <dbReference type="SAM" id="Coils"/>
    </source>
</evidence>
<comment type="caution">
    <text evidence="2">The sequence shown here is derived from an EMBL/GenBank/DDBJ whole genome shotgun (WGS) entry which is preliminary data.</text>
</comment>
<protein>
    <submittedName>
        <fullName evidence="2">Uncharacterized protein</fullName>
    </submittedName>
</protein>
<dbReference type="AlphaFoldDB" id="A0A2Z6R0R7"/>
<accession>A0A2Z6R0R7</accession>
<sequence>MSFRSTHPRQRRTCEEYKAELEEENNHLRSELQTEVDTNRQNKRRINQLERDYFQCEQEIQDLNGEIKRLENASEEEISELKSAISSLKNQLYQAKKDVQNKDKYISYLEKKLLESEEQVEKLRSTITELADAIDGYVDNPTTRREILAEQIKRSTRQIRQKENHLQQDIFQEQQRYYNAETERDNEIIQRQLAEGMEQKVIADLHQLWANARNQVNRMLDNITGKRTCIGVLLQEKFALQLLYQRNALHLQRYRGNIGLLEYNRDRLYERYEKWKAKEKNSCQNIFNLQGQIFALQNNPPNQINMVLSASFQLPELHSFEQDHEDYVDNFIAYINLANINDETRTRNILDRSIKGEVREWYHREFDNKNWELQNVLNNSGLDADMANIRGANVAAITGAVASFPNVLLDIRDEIFRIGQHRPIDEILDSLADIELHQGLLGPSPSYLNYTLSPPINSNIAP</sequence>